<accession>A0A061BJN4</accession>
<keyword evidence="2" id="KW-0812">Transmembrane</keyword>
<feature type="compositionally biased region" description="Basic and acidic residues" evidence="1">
    <location>
        <begin position="431"/>
        <end position="440"/>
    </location>
</feature>
<keyword evidence="2" id="KW-0472">Membrane</keyword>
<feature type="compositionally biased region" description="Basic and acidic residues" evidence="1">
    <location>
        <begin position="542"/>
        <end position="555"/>
    </location>
</feature>
<proteinExistence type="predicted"/>
<feature type="compositionally biased region" description="Basic and acidic residues" evidence="1">
    <location>
        <begin position="461"/>
        <end position="473"/>
    </location>
</feature>
<evidence type="ECO:0000256" key="1">
    <source>
        <dbReference type="SAM" id="MobiDB-lite"/>
    </source>
</evidence>
<name>A0A061BJN4_RHOTO</name>
<evidence type="ECO:0000313" key="3">
    <source>
        <dbReference type="EMBL" id="CDR48117.1"/>
    </source>
</evidence>
<protein>
    <submittedName>
        <fullName evidence="3">RHTO0S16e01618g1_1</fullName>
    </submittedName>
</protein>
<gene>
    <name evidence="3" type="ORF">RHTO0S_16e01618g</name>
</gene>
<feature type="region of interest" description="Disordered" evidence="1">
    <location>
        <begin position="431"/>
        <end position="493"/>
    </location>
</feature>
<dbReference type="AlphaFoldDB" id="A0A061BJN4"/>
<feature type="transmembrane region" description="Helical" evidence="2">
    <location>
        <begin position="90"/>
        <end position="110"/>
    </location>
</feature>
<organism evidence="3">
    <name type="scientific">Rhodotorula toruloides</name>
    <name type="common">Yeast</name>
    <name type="synonym">Rhodosporidium toruloides</name>
    <dbReference type="NCBI Taxonomy" id="5286"/>
    <lineage>
        <taxon>Eukaryota</taxon>
        <taxon>Fungi</taxon>
        <taxon>Dikarya</taxon>
        <taxon>Basidiomycota</taxon>
        <taxon>Pucciniomycotina</taxon>
        <taxon>Microbotryomycetes</taxon>
        <taxon>Sporidiobolales</taxon>
        <taxon>Sporidiobolaceae</taxon>
        <taxon>Rhodotorula</taxon>
    </lineage>
</organism>
<keyword evidence="2" id="KW-1133">Transmembrane helix</keyword>
<feature type="compositionally biased region" description="Polar residues" evidence="1">
    <location>
        <begin position="474"/>
        <end position="484"/>
    </location>
</feature>
<dbReference type="EMBL" id="LK052951">
    <property type="protein sequence ID" value="CDR48117.1"/>
    <property type="molecule type" value="Genomic_DNA"/>
</dbReference>
<feature type="transmembrane region" description="Helical" evidence="2">
    <location>
        <begin position="130"/>
        <end position="154"/>
    </location>
</feature>
<sequence>MSSANYEVQLLQLLGSLKPGENPYVAIEGLVHSYLTPPVPSSFRTQLLAVAAILALCLALVLASFGVRIKQRTFWLVHRGEAPDLWRPHFSVTWSLWAAVLLVLLETLIFETVRFLDGHPMRGYIGLATFGMYPAWYGGFTAAWGITVSFALHLHALGFNTQIDRLAPLINLAAIVCPVIYTAAIFPPAALATSHFAKGVDRLAQIQAFLRTKAATYEGGFSIADLSPAFPLLQPLQDEFNGFLKWFGIAFGVFAGSGCFLVPLLSIIAAFYLYSLRRVLQQTARLGAETGASGLSQTKLMRRTYTNLLMTICAFSFIGGILTVLAFIICRDPRGMLQPIRSQVYTLVPMWCFAILGLPTAILLFVRSFDTASLHPTTSLVSVCGVSFSHTSAADGPLPPLPAPADPQLVPYALARQALNVPLPQEFELVKRGGEKRDSGAEGSIDSYGESKDGVYACPTDDEHSNDDARRNDTVSPVSDTTNHASLASRRGARPLSALSLASSIQAQRDTPAVYLFDLGRRPGTGRSEAQTPLTGQSEVCARTESDAVETRTWR</sequence>
<feature type="compositionally biased region" description="Polar residues" evidence="1">
    <location>
        <begin position="528"/>
        <end position="538"/>
    </location>
</feature>
<feature type="transmembrane region" description="Helical" evidence="2">
    <location>
        <begin position="246"/>
        <end position="274"/>
    </location>
</feature>
<evidence type="ECO:0000256" key="2">
    <source>
        <dbReference type="SAM" id="Phobius"/>
    </source>
</evidence>
<feature type="transmembrane region" description="Helical" evidence="2">
    <location>
        <begin position="166"/>
        <end position="186"/>
    </location>
</feature>
<feature type="transmembrane region" description="Helical" evidence="2">
    <location>
        <begin position="47"/>
        <end position="69"/>
    </location>
</feature>
<feature type="region of interest" description="Disordered" evidence="1">
    <location>
        <begin position="518"/>
        <end position="555"/>
    </location>
</feature>
<dbReference type="OrthoDB" id="2527786at2759"/>
<feature type="transmembrane region" description="Helical" evidence="2">
    <location>
        <begin position="348"/>
        <end position="366"/>
    </location>
</feature>
<reference evidence="3" key="1">
    <citation type="journal article" date="2014" name="Genome Announc.">
        <title>Draft genome sequence of Rhodosporidium toruloides CECT1137, an oleaginous yeast of biotechnological interest.</title>
        <authorList>
            <person name="Morin N."/>
            <person name="Calcas X."/>
            <person name="Devillers H."/>
            <person name="Durrens P."/>
            <person name="Sherman D.J."/>
            <person name="Nicaud J.-M."/>
            <person name="Neuveglise C."/>
        </authorList>
    </citation>
    <scope>NUCLEOTIDE SEQUENCE</scope>
    <source>
        <strain evidence="3">CECT1137</strain>
    </source>
</reference>
<feature type="transmembrane region" description="Helical" evidence="2">
    <location>
        <begin position="308"/>
        <end position="328"/>
    </location>
</feature>